<feature type="domain" description="Metallo-beta-lactamase" evidence="2">
    <location>
        <begin position="30"/>
        <end position="230"/>
    </location>
</feature>
<sequence length="277" mass="29627">MNGTAASGDTTQVWWLGQAGFAIRRDQQVLLVDPYLSDSLATKYAGTVFPHQRLHAAPIAGEDLNSVVAVLHTHAHTDHMDPWTISGLLQSNRPQFVTPLARASIAIERNIPAELLNGIDAGQRVRLGSFSVTAIPAAHEELTRDADGAHHFLGYVIDTGTARIYHSGDCVPYPGQIDILAALDIDVALLPINGRDRHRLANGVPGNFKLSEAVELCSTAGIPAFICHHFGLFDFNTVAPDAVIDELRKGGGGPAWTVPAVGAAFDIVPTNRKAGER</sequence>
<gene>
    <name evidence="3" type="ORF">H7J73_11855</name>
</gene>
<dbReference type="SUPFAM" id="SSF56281">
    <property type="entry name" value="Metallo-hydrolase/oxidoreductase"/>
    <property type="match status" value="1"/>
</dbReference>
<comment type="caution">
    <text evidence="3">The sequence shown here is derived from an EMBL/GenBank/DDBJ whole genome shotgun (WGS) entry which is preliminary data.</text>
</comment>
<proteinExistence type="predicted"/>
<dbReference type="InterPro" id="IPR001279">
    <property type="entry name" value="Metallo-B-lactamas"/>
</dbReference>
<dbReference type="Gene3D" id="3.60.15.10">
    <property type="entry name" value="Ribonuclease Z/Hydroxyacylglutathione hydrolase-like"/>
    <property type="match status" value="1"/>
</dbReference>
<dbReference type="EMBL" id="JACKTY010000028">
    <property type="protein sequence ID" value="MCV7226720.1"/>
    <property type="molecule type" value="Genomic_DNA"/>
</dbReference>
<dbReference type="Pfam" id="PF12706">
    <property type="entry name" value="Lactamase_B_2"/>
    <property type="match status" value="1"/>
</dbReference>
<dbReference type="PANTHER" id="PTHR43546:SF9">
    <property type="entry name" value="L-ASCORBATE-6-PHOSPHATE LACTONASE ULAG-RELATED"/>
    <property type="match status" value="1"/>
</dbReference>
<evidence type="ECO:0000256" key="1">
    <source>
        <dbReference type="ARBA" id="ARBA00022801"/>
    </source>
</evidence>
<accession>A0ABT3CB77</accession>
<evidence type="ECO:0000313" key="4">
    <source>
        <dbReference type="Proteomes" id="UP001526201"/>
    </source>
</evidence>
<dbReference type="InterPro" id="IPR036866">
    <property type="entry name" value="RibonucZ/Hydroxyglut_hydro"/>
</dbReference>
<reference evidence="3 4" key="1">
    <citation type="journal article" date="2022" name="BMC Genomics">
        <title>Comparative genome analysis of mycobacteria focusing on tRNA and non-coding RNA.</title>
        <authorList>
            <person name="Behra P.R.K."/>
            <person name="Pettersson B.M.F."/>
            <person name="Ramesh M."/>
            <person name="Das S."/>
            <person name="Dasgupta S."/>
            <person name="Kirsebom L.A."/>
        </authorList>
    </citation>
    <scope>NUCLEOTIDE SEQUENCE [LARGE SCALE GENOMIC DNA]</scope>
    <source>
        <strain evidence="3 4">DSM 44078</strain>
    </source>
</reference>
<dbReference type="Proteomes" id="UP001526201">
    <property type="component" value="Unassembled WGS sequence"/>
</dbReference>
<evidence type="ECO:0000259" key="2">
    <source>
        <dbReference type="Pfam" id="PF12706"/>
    </source>
</evidence>
<keyword evidence="4" id="KW-1185">Reference proteome</keyword>
<protein>
    <submittedName>
        <fullName evidence="3">MBL fold metallo-hydrolase</fullName>
    </submittedName>
</protein>
<dbReference type="InterPro" id="IPR050114">
    <property type="entry name" value="UPF0173_UPF0282_UlaG_hydrolase"/>
</dbReference>
<dbReference type="PANTHER" id="PTHR43546">
    <property type="entry name" value="UPF0173 METAL-DEPENDENT HYDROLASE MJ1163-RELATED"/>
    <property type="match status" value="1"/>
</dbReference>
<evidence type="ECO:0000313" key="3">
    <source>
        <dbReference type="EMBL" id="MCV7226720.1"/>
    </source>
</evidence>
<name>A0ABT3CB77_9MYCO</name>
<keyword evidence="1" id="KW-0378">Hydrolase</keyword>
<organism evidence="3 4">
    <name type="scientific">Mycolicibacterium komossense</name>
    <dbReference type="NCBI Taxonomy" id="1779"/>
    <lineage>
        <taxon>Bacteria</taxon>
        <taxon>Bacillati</taxon>
        <taxon>Actinomycetota</taxon>
        <taxon>Actinomycetes</taxon>
        <taxon>Mycobacteriales</taxon>
        <taxon>Mycobacteriaceae</taxon>
        <taxon>Mycolicibacterium</taxon>
    </lineage>
</organism>